<dbReference type="HOGENOM" id="CLU_010665_0_0_6"/>
<evidence type="ECO:0000259" key="2">
    <source>
        <dbReference type="Pfam" id="PF01464"/>
    </source>
</evidence>
<evidence type="ECO:0000256" key="1">
    <source>
        <dbReference type="SAM" id="MobiDB-lite"/>
    </source>
</evidence>
<dbReference type="EMBL" id="CP008884">
    <property type="protein sequence ID" value="AIF47074.1"/>
    <property type="molecule type" value="Genomic_DNA"/>
</dbReference>
<gene>
    <name evidence="3" type="ORF">HY57_07220</name>
</gene>
<dbReference type="SUPFAM" id="SSF53955">
    <property type="entry name" value="Lysozyme-like"/>
    <property type="match status" value="1"/>
</dbReference>
<dbReference type="CDD" id="cd00442">
    <property type="entry name" value="Lyz-like"/>
    <property type="match status" value="1"/>
</dbReference>
<accession>A0A075JYQ1</accession>
<dbReference type="RefSeq" id="WP_019466345.1">
    <property type="nucleotide sequence ID" value="NZ_ALOY01000172.1"/>
</dbReference>
<sequence>MDDGFFPLGVNGFPHGGVHFGAHTAHTCDQASGVRCLADGEIVAYKLDDTYPKLHFTQDNHWAMYSTGFVLVRHTLTLPPDPRGGASADDAQTLYSLYMHLASWSTYLADGALKRPGWWIGVEAFRIGHADTQSGGTAKGARVRTEPKPAARGRYTSGQLVGFLPEGSEVRIDEKRGPWGHIAAITAGAMISADSGGVFGGDDDLYGPWHRSDGAPNDAPVTPTGDWGWIYLHEQHAVTEPTRVGSVVIPPTPIPIKAGTLLGQLGEYIDYEHASPLPPVPARQLLHLEVFADDGFAAWLARSRARAASLPADQKTTLLITAGATLTNEPSRADRQVSDRYTQRFSSAKPTPDSPAEGHWVKVQPYGRPTPNLPIDQPDGPPVWIERTQLATVTATTPAWSRFPLQPADNGPVNALAVTYTRAALDALDGADRASDDQGHHWWRIEIGTTDGRAARGWVRDTHTGTTWESSWAWPGFELVDATTLALADAFQRNLVSTGSAEGLEVYKYQGAIARVEASPLFQRLAAILGKRKREGVLHRLLTDYPVNARAMQEALRIPWLAHAISHLILRYESEWGGSMSRWEALTPFMRDARENWQCEMQRIAKLQWWDEVRGKVEGFPESPAVYHIHPVALVGNFASPCKCIVYDAILVERASPEYRDSQIVIHSHYRTPIDRSSGRFAGNSRRAGDAIKQVQIKAIDALVEKAKARHLCREDIAMILATARHESGFNPDAAAGTTSASGLGQFVDQTASTYGINSDEQRFDVEKGAEALVKHYMENKRLAQNGGATGRNLFTMTYAYHHDGPSLAYGGRQISESSVMPWFDTILSHICLNIAD</sequence>
<evidence type="ECO:0000313" key="4">
    <source>
        <dbReference type="Proteomes" id="UP000027987"/>
    </source>
</evidence>
<dbReference type="InterPro" id="IPR023346">
    <property type="entry name" value="Lysozyme-like_dom_sf"/>
</dbReference>
<dbReference type="OrthoDB" id="1242806at2"/>
<proteinExistence type="predicted"/>
<dbReference type="Proteomes" id="UP000027987">
    <property type="component" value="Chromosome"/>
</dbReference>
<name>A0A075JYQ1_9GAMM</name>
<dbReference type="Pfam" id="PF01464">
    <property type="entry name" value="SLT"/>
    <property type="match status" value="1"/>
</dbReference>
<dbReference type="PATRIC" id="fig|1217721.7.peg.1502"/>
<dbReference type="AlphaFoldDB" id="A0A075JYQ1"/>
<feature type="domain" description="Transglycosylase SLT" evidence="2">
    <location>
        <begin position="717"/>
        <end position="802"/>
    </location>
</feature>
<keyword evidence="4" id="KW-1185">Reference proteome</keyword>
<feature type="region of interest" description="Disordered" evidence="1">
    <location>
        <begin position="345"/>
        <end position="378"/>
    </location>
</feature>
<reference evidence="3 4" key="1">
    <citation type="submission" date="2014-07" db="EMBL/GenBank/DDBJ databases">
        <title>Complete Genome Sequence of Dyella japonica Strain A8 Isolated from Malaysian Tropical Soil.</title>
        <authorList>
            <person name="Hui R.K.H."/>
            <person name="Chen J.-W."/>
            <person name="Chan K.-G."/>
            <person name="Leung F.C.C."/>
        </authorList>
    </citation>
    <scope>NUCLEOTIDE SEQUENCE [LARGE SCALE GENOMIC DNA]</scope>
    <source>
        <strain evidence="3 4">A8</strain>
    </source>
</reference>
<dbReference type="Gene3D" id="1.10.530.10">
    <property type="match status" value="1"/>
</dbReference>
<evidence type="ECO:0000313" key="3">
    <source>
        <dbReference type="EMBL" id="AIF47074.1"/>
    </source>
</evidence>
<dbReference type="InterPro" id="IPR008258">
    <property type="entry name" value="Transglycosylase_SLT_dom_1"/>
</dbReference>
<dbReference type="KEGG" id="dja:HY57_07220"/>
<organism evidence="3 4">
    <name type="scientific">Dyella japonica A8</name>
    <dbReference type="NCBI Taxonomy" id="1217721"/>
    <lineage>
        <taxon>Bacteria</taxon>
        <taxon>Pseudomonadati</taxon>
        <taxon>Pseudomonadota</taxon>
        <taxon>Gammaproteobacteria</taxon>
        <taxon>Lysobacterales</taxon>
        <taxon>Rhodanobacteraceae</taxon>
        <taxon>Dyella</taxon>
    </lineage>
</organism>
<protein>
    <submittedName>
        <fullName evidence="3">Muraminidase</fullName>
    </submittedName>
</protein>